<keyword evidence="3 5" id="KW-0697">Rotamase</keyword>
<dbReference type="eggNOG" id="KOG0549">
    <property type="taxonomic scope" value="Eukaryota"/>
</dbReference>
<evidence type="ECO:0000256" key="6">
    <source>
        <dbReference type="SAM" id="Phobius"/>
    </source>
</evidence>
<sequence>MRVAYTLAALPYPSLTCLTTNMLNMMTIGWIVMLLAMLVDAEPGLQIGIKKRAECTRRSQKGDKLSMHYVGKLEDGTQFDSSRDRDQPFDFTLGAGMVIKGWDQGLLGMCPGELRRLRIPPSLGYGDSGAGGVIPGGATLQFDVELLKLNQDEQSAQHDDL</sequence>
<reference evidence="8 9" key="2">
    <citation type="journal article" date="2012" name="Open Biol.">
        <title>Characteristics of nucleosomes and linker DNA regions on the genome of the basidiomycete Mixia osmundae revealed by mono- and dinucleosome mapping.</title>
        <authorList>
            <person name="Nishida H."/>
            <person name="Kondo S."/>
            <person name="Matsumoto T."/>
            <person name="Suzuki Y."/>
            <person name="Yoshikawa H."/>
            <person name="Taylor T.D."/>
            <person name="Sugiyama J."/>
        </authorList>
    </citation>
    <scope>NUCLEOTIDE SEQUENCE [LARGE SCALE GENOMIC DNA]</scope>
    <source>
        <strain evidence="9">CBS 9802 / IAM 14324 / JCM 22182 / KY 12970</strain>
    </source>
</reference>
<dbReference type="FunFam" id="3.10.50.40:FF:000006">
    <property type="entry name" value="Peptidyl-prolyl cis-trans isomerase"/>
    <property type="match status" value="1"/>
</dbReference>
<comment type="catalytic activity">
    <reaction evidence="1 5">
        <text>[protein]-peptidylproline (omega=180) = [protein]-peptidylproline (omega=0)</text>
        <dbReference type="Rhea" id="RHEA:16237"/>
        <dbReference type="Rhea" id="RHEA-COMP:10747"/>
        <dbReference type="Rhea" id="RHEA-COMP:10748"/>
        <dbReference type="ChEBI" id="CHEBI:83833"/>
        <dbReference type="ChEBI" id="CHEBI:83834"/>
        <dbReference type="EC" id="5.2.1.8"/>
    </reaction>
</comment>
<dbReference type="InterPro" id="IPR001179">
    <property type="entry name" value="PPIase_FKBP_dom"/>
</dbReference>
<dbReference type="PANTHER" id="PTHR45779:SF7">
    <property type="entry name" value="PEPTIDYLPROLYL ISOMERASE"/>
    <property type="match status" value="1"/>
</dbReference>
<dbReference type="RefSeq" id="XP_014565344.1">
    <property type="nucleotide sequence ID" value="XM_014709858.1"/>
</dbReference>
<dbReference type="GO" id="GO:0005783">
    <property type="term" value="C:endoplasmic reticulum"/>
    <property type="evidence" value="ECO:0007669"/>
    <property type="project" value="TreeGrafter"/>
</dbReference>
<dbReference type="EMBL" id="BABT02000110">
    <property type="protein sequence ID" value="GAA96899.1"/>
    <property type="molecule type" value="Genomic_DNA"/>
</dbReference>
<dbReference type="HOGENOM" id="CLU_013615_8_2_1"/>
<proteinExistence type="predicted"/>
<dbReference type="EC" id="5.2.1.8" evidence="2 5"/>
<dbReference type="Pfam" id="PF00254">
    <property type="entry name" value="FKBP_C"/>
    <property type="match status" value="1"/>
</dbReference>
<evidence type="ECO:0000259" key="7">
    <source>
        <dbReference type="PROSITE" id="PS50059"/>
    </source>
</evidence>
<dbReference type="SUPFAM" id="SSF54534">
    <property type="entry name" value="FKBP-like"/>
    <property type="match status" value="1"/>
</dbReference>
<evidence type="ECO:0000256" key="3">
    <source>
        <dbReference type="ARBA" id="ARBA00023110"/>
    </source>
</evidence>
<protein>
    <recommendedName>
        <fullName evidence="2 5">peptidylprolyl isomerase</fullName>
        <ecNumber evidence="2 5">5.2.1.8</ecNumber>
    </recommendedName>
</protein>
<dbReference type="OMA" id="KPASCEI"/>
<evidence type="ECO:0000256" key="1">
    <source>
        <dbReference type="ARBA" id="ARBA00000971"/>
    </source>
</evidence>
<evidence type="ECO:0000313" key="8">
    <source>
        <dbReference type="EMBL" id="GAA96899.1"/>
    </source>
</evidence>
<evidence type="ECO:0000256" key="4">
    <source>
        <dbReference type="ARBA" id="ARBA00023235"/>
    </source>
</evidence>
<keyword evidence="9" id="KW-1185">Reference proteome</keyword>
<reference evidence="8 9" key="1">
    <citation type="journal article" date="2011" name="J. Gen. Appl. Microbiol.">
        <title>Draft genome sequencing of the enigmatic basidiomycete Mixia osmundae.</title>
        <authorList>
            <person name="Nishida H."/>
            <person name="Nagatsuka Y."/>
            <person name="Sugiyama J."/>
        </authorList>
    </citation>
    <scope>NUCLEOTIDE SEQUENCE [LARGE SCALE GENOMIC DNA]</scope>
    <source>
        <strain evidence="9">CBS 9802 / IAM 14324 / JCM 22182 / KY 12970</strain>
    </source>
</reference>
<name>G7E239_MIXOS</name>
<keyword evidence="6" id="KW-1133">Transmembrane helix</keyword>
<dbReference type="AlphaFoldDB" id="G7E239"/>
<keyword evidence="6" id="KW-0812">Transmembrane</keyword>
<dbReference type="PANTHER" id="PTHR45779">
    <property type="entry name" value="PEPTIDYLPROLYL ISOMERASE"/>
    <property type="match status" value="1"/>
</dbReference>
<dbReference type="Proteomes" id="UP000009131">
    <property type="component" value="Unassembled WGS sequence"/>
</dbReference>
<dbReference type="OrthoDB" id="1902587at2759"/>
<dbReference type="GO" id="GO:0003755">
    <property type="term" value="F:peptidyl-prolyl cis-trans isomerase activity"/>
    <property type="evidence" value="ECO:0007669"/>
    <property type="project" value="UniProtKB-KW"/>
</dbReference>
<keyword evidence="6" id="KW-0472">Membrane</keyword>
<gene>
    <name evidence="8" type="primary">Mo03572</name>
    <name evidence="8" type="ORF">E5Q_03572</name>
</gene>
<evidence type="ECO:0000313" key="9">
    <source>
        <dbReference type="Proteomes" id="UP000009131"/>
    </source>
</evidence>
<dbReference type="PROSITE" id="PS50059">
    <property type="entry name" value="FKBP_PPIASE"/>
    <property type="match status" value="1"/>
</dbReference>
<evidence type="ECO:0000256" key="2">
    <source>
        <dbReference type="ARBA" id="ARBA00013194"/>
    </source>
</evidence>
<organism evidence="8 9">
    <name type="scientific">Mixia osmundae (strain CBS 9802 / IAM 14324 / JCM 22182 / KY 12970)</name>
    <dbReference type="NCBI Taxonomy" id="764103"/>
    <lineage>
        <taxon>Eukaryota</taxon>
        <taxon>Fungi</taxon>
        <taxon>Dikarya</taxon>
        <taxon>Basidiomycota</taxon>
        <taxon>Pucciniomycotina</taxon>
        <taxon>Mixiomycetes</taxon>
        <taxon>Mixiales</taxon>
        <taxon>Mixiaceae</taxon>
        <taxon>Mixia</taxon>
    </lineage>
</organism>
<keyword evidence="4 5" id="KW-0413">Isomerase</keyword>
<evidence type="ECO:0000256" key="5">
    <source>
        <dbReference type="PROSITE-ProRule" id="PRU00277"/>
    </source>
</evidence>
<accession>G7E239</accession>
<feature type="transmembrane region" description="Helical" evidence="6">
    <location>
        <begin position="22"/>
        <end position="41"/>
    </location>
</feature>
<dbReference type="InterPro" id="IPR046357">
    <property type="entry name" value="PPIase_dom_sf"/>
</dbReference>
<dbReference type="InterPro" id="IPR044609">
    <property type="entry name" value="FKBP2/11"/>
</dbReference>
<feature type="domain" description="PPIase FKBP-type" evidence="7">
    <location>
        <begin position="62"/>
        <end position="150"/>
    </location>
</feature>
<comment type="caution">
    <text evidence="8">The sequence shown here is derived from an EMBL/GenBank/DDBJ whole genome shotgun (WGS) entry which is preliminary data.</text>
</comment>
<dbReference type="InParanoid" id="G7E239"/>
<dbReference type="Gene3D" id="3.10.50.40">
    <property type="match status" value="1"/>
</dbReference>
<dbReference type="STRING" id="764103.G7E239"/>